<evidence type="ECO:0000313" key="2">
    <source>
        <dbReference type="Proteomes" id="UP000664032"/>
    </source>
</evidence>
<name>A0ACB8GXS2_PSICU</name>
<accession>A0ACB8GXS2</accession>
<evidence type="ECO:0000313" key="1">
    <source>
        <dbReference type="EMBL" id="KAH9480177.1"/>
    </source>
</evidence>
<organism evidence="1 2">
    <name type="scientific">Psilocybe cubensis</name>
    <name type="common">Psychedelic mushroom</name>
    <name type="synonym">Stropharia cubensis</name>
    <dbReference type="NCBI Taxonomy" id="181762"/>
    <lineage>
        <taxon>Eukaryota</taxon>
        <taxon>Fungi</taxon>
        <taxon>Dikarya</taxon>
        <taxon>Basidiomycota</taxon>
        <taxon>Agaricomycotina</taxon>
        <taxon>Agaricomycetes</taxon>
        <taxon>Agaricomycetidae</taxon>
        <taxon>Agaricales</taxon>
        <taxon>Agaricineae</taxon>
        <taxon>Strophariaceae</taxon>
        <taxon>Psilocybe</taxon>
    </lineage>
</organism>
<dbReference type="EMBL" id="JAFIQS020000006">
    <property type="protein sequence ID" value="KAH9480177.1"/>
    <property type="molecule type" value="Genomic_DNA"/>
</dbReference>
<keyword evidence="2" id="KW-1185">Reference proteome</keyword>
<gene>
    <name evidence="1" type="ORF">JR316_0006775</name>
</gene>
<comment type="caution">
    <text evidence="1">The sequence shown here is derived from an EMBL/GenBank/DDBJ whole genome shotgun (WGS) entry which is preliminary data.</text>
</comment>
<dbReference type="Proteomes" id="UP000664032">
    <property type="component" value="Unassembled WGS sequence"/>
</dbReference>
<sequence length="539" mass="59591">MERYPIEGIELPYIPDDVTIPQFMFETNHPMRPGRRNGVPWLIHDKTGKTFTEGELRFRTDSLARGLKSRFGLDYPVAIWAVLKLGGIISGANPDFLSSELLYQFHETKASLMIVHPDSLDVALEVAKQAGLPSDRIILFSANDGTEKPSEGHETVDSLVELGLRSNLAFTERTFAPGEAKTKLAFLSFSSGTTGRPKVAAHNKLNQNYCDWKDQRYRPGDVASADMYGLAMNLHYTLFFGMSLVVFPTFNFIEFLKSIERHRITHLMLVPPQVVLLCKHPAVKDYNLRRYIRVIMCGAAPLSHELNQRLFEMFPDAQIGQGHGTTETATITTLWPTTQKRGVAGSSGQLIPGMVARVVKSDGSLAGFDEAGELVIKTPSVALGYLNNHEATKETFVDGWVRTGDLVKIGEDGEMMVIDRLKVKGFQVAPAELEGCILDHPDVSGTCVVGVPDDYSGEIPLAFVTLTVDAANRAKMSKTAADEIKASIIKHVKTHKTQYKHLAGGVEFVSSIPTTPSGKLLRRVLREQARELRKVKSKL</sequence>
<reference evidence="1" key="1">
    <citation type="submission" date="2021-10" db="EMBL/GenBank/DDBJ databases">
        <title>Psilocybe cubensis genome.</title>
        <authorList>
            <person name="Mckernan K.J."/>
            <person name="Crawford S."/>
            <person name="Trippe A."/>
            <person name="Kane L.T."/>
            <person name="Mclaughlin S."/>
        </authorList>
    </citation>
    <scope>NUCLEOTIDE SEQUENCE</scope>
    <source>
        <strain evidence="1">MGC-MH-2018</strain>
    </source>
</reference>
<proteinExistence type="predicted"/>
<protein>
    <submittedName>
        <fullName evidence="1">4-coumarate--CoA ligase-like 1</fullName>
    </submittedName>
</protein>